<feature type="region of interest" description="Disordered" evidence="2">
    <location>
        <begin position="136"/>
        <end position="157"/>
    </location>
</feature>
<dbReference type="Pfam" id="PF08372">
    <property type="entry name" value="PRT_C"/>
    <property type="match status" value="1"/>
</dbReference>
<evidence type="ECO:0000256" key="2">
    <source>
        <dbReference type="SAM" id="MobiDB-lite"/>
    </source>
</evidence>
<organism evidence="5 6">
    <name type="scientific">Arabidopsis thaliana x Arabidopsis arenosa</name>
    <dbReference type="NCBI Taxonomy" id="1240361"/>
    <lineage>
        <taxon>Eukaryota</taxon>
        <taxon>Viridiplantae</taxon>
        <taxon>Streptophyta</taxon>
        <taxon>Embryophyta</taxon>
        <taxon>Tracheophyta</taxon>
        <taxon>Spermatophyta</taxon>
        <taxon>Magnoliopsida</taxon>
        <taxon>eudicotyledons</taxon>
        <taxon>Gunneridae</taxon>
        <taxon>Pentapetalae</taxon>
        <taxon>rosids</taxon>
        <taxon>malvids</taxon>
        <taxon>Brassicales</taxon>
        <taxon>Brassicaceae</taxon>
        <taxon>Camelineae</taxon>
        <taxon>Arabidopsis</taxon>
    </lineage>
</organism>
<keyword evidence="5" id="KW-0328">Glycosyltransferase</keyword>
<dbReference type="Pfam" id="PF00168">
    <property type="entry name" value="C2"/>
    <property type="match status" value="5"/>
</dbReference>
<reference evidence="5 6" key="1">
    <citation type="submission" date="2020-12" db="EMBL/GenBank/DDBJ databases">
        <title>Concerted genomic and epigenomic changes stabilize Arabidopsis allopolyploids.</title>
        <authorList>
            <person name="Chen Z."/>
        </authorList>
    </citation>
    <scope>NUCLEOTIDE SEQUENCE [LARGE SCALE GENOMIC DNA]</scope>
    <source>
        <strain evidence="5">Allo738</strain>
        <tissue evidence="5">Leaf</tissue>
    </source>
</reference>
<dbReference type="AlphaFoldDB" id="A0A8T1Z3Q7"/>
<sequence>MSNIKLGVEVIGAQGLFQRDKHNSCSPFVELKFDNQIFRTTTKHNDPNPVWHECFYFVVSDPSVLSNRTLEAHVYSYQNEFDAKPFLGKVRVNGTSFVPRSEAAPFNYPLEKRSVFSRARGELGLRVFITDDPAITPSVPTPVPESPQAFSPSPRKEHVKSLITADATMAADERRELKPKTRTFHNAAPLVKQQPMINYGIHEMRAAPMPPRVVQVNGPGPSLHQLPPDFSVKETSPLLGGGRIVGGRVVRGTERPTSGTYDLVEEMKFLYVRVVKARDLPNKDLTGSLDPYVEVKIGNFRGVTTHFDKNSDPEWNQVFAFARDNLQSNFLEVVVKDKDIVLDDFVGIVKFDLREVQSRVPPDSPLAPEWYRLENKRGEKKNYEIMLAVWSGTQADEAFGDATFSDSFVSSDSSNIISANLRSKVYHSPRLWYLRVQILEAQDVIIVSDKARLPEAFVRIKVGNQMLMTKFSQRSNNPKWGDEFTFVVAEPFEDNMVLSVEDHSAPNRDEPVGKAVILMTDIEKRLDDKPFHDRWVHLEDSISDAMDADKAKKVKFATRLRYKAVLDGGYHVFDESMYNSSDLRPSSRKLWKSAIGVLELGILNANVSHSMKTREGKGTSDTYVVAKYGHKWVRSRTVINNMNPKYNEQYCCDSHISQPLFYFQRDFNPIVSSSSLESPLPCASPFHNLWHSSLVSLPSSSPSCFESSPIESFFSISRCEVLLHDSCGCHCNLLQLPLTQLMNHSDSQLQQAFLSFTFTALDKQGIHSLSQNYLHLRIISIASSRDLLVFLDAPRGSFFSSPHHLHHQQLHQTVACCSIKTSLVSQQASAKMVMKLHEDVADLDLTSRHHYTMVNPSLQARIHNSNKYTWEVFDPATVLTICVFDNAHFTSGDGGNKRDQPIGKVRIRLSTLQTGRVYTHAYPLLVLQPSGLKKRGELHLAVRFTCTSVSNMLMKYTKPLLPKMHYILPLSTNKQEFLKAQAFNIIVVRLGRSEPPLRREVIEYLTDAKSHLFSMRRSKANFNRFTTVFSGALSVWKWMEQVCTWKTPVTTALVHVLYTMLVTFPEMILPTVFLYMAVIGMWNYRFKPRFPPHMDAKLSYADNVNADELDEEFDTFPTVRAPDIVKMRYDRLRSVAGKVQSVAGDIAAQGERVQALLSWRDPRATAIFVTFCFIIAMALYITPFKLVALLSGYYFMRHPKLRHRIPSAPVNFFRRLPAMTDSML</sequence>
<keyword evidence="5" id="KW-0808">Transferase</keyword>
<feature type="transmembrane region" description="Helical" evidence="3">
    <location>
        <begin position="1067"/>
        <end position="1084"/>
    </location>
</feature>
<dbReference type="InterPro" id="IPR000008">
    <property type="entry name" value="C2_dom"/>
</dbReference>
<comment type="caution">
    <text evidence="5">The sequence shown here is derived from an EMBL/GenBank/DDBJ whole genome shotgun (WGS) entry which is preliminary data.</text>
</comment>
<keyword evidence="3" id="KW-0812">Transmembrane</keyword>
<keyword evidence="3" id="KW-0472">Membrane</keyword>
<dbReference type="EMBL" id="JAEFBK010000011">
    <property type="protein sequence ID" value="KAG7553431.1"/>
    <property type="molecule type" value="Genomic_DNA"/>
</dbReference>
<protein>
    <submittedName>
        <fullName evidence="5">Phosphoribosyltransferase C-terminal</fullName>
    </submittedName>
</protein>
<evidence type="ECO:0000256" key="1">
    <source>
        <dbReference type="ARBA" id="ARBA00022737"/>
    </source>
</evidence>
<evidence type="ECO:0000313" key="5">
    <source>
        <dbReference type="EMBL" id="KAG7553431.1"/>
    </source>
</evidence>
<dbReference type="InterPro" id="IPR047259">
    <property type="entry name" value="QUIRKY-like"/>
</dbReference>
<dbReference type="InterPro" id="IPR047258">
    <property type="entry name" value="C2C_MCTP_PRT_plant"/>
</dbReference>
<keyword evidence="6" id="KW-1185">Reference proteome</keyword>
<dbReference type="Proteomes" id="UP000694240">
    <property type="component" value="Chromosome 11"/>
</dbReference>
<gene>
    <name evidence="5" type="ORF">ISN45_Aa06g039550</name>
</gene>
<feature type="domain" description="C2" evidence="4">
    <location>
        <begin position="411"/>
        <end position="536"/>
    </location>
</feature>
<accession>A0A8T1Z3Q7</accession>
<proteinExistence type="predicted"/>
<keyword evidence="3" id="KW-1133">Transmembrane helix</keyword>
<dbReference type="InterPro" id="IPR013583">
    <property type="entry name" value="MCTP_C"/>
</dbReference>
<evidence type="ECO:0000313" key="6">
    <source>
        <dbReference type="Proteomes" id="UP000694240"/>
    </source>
</evidence>
<dbReference type="SMART" id="SM00239">
    <property type="entry name" value="C2"/>
    <property type="match status" value="4"/>
</dbReference>
<dbReference type="PANTHER" id="PTHR31425">
    <property type="entry name" value="PHOSPHORIBOSYLANTHRANILATE TRANSFERASE ISOFORM 1"/>
    <property type="match status" value="1"/>
</dbReference>
<dbReference type="CDD" id="cd04019">
    <property type="entry name" value="C2C_MCTP_PRT_plant"/>
    <property type="match status" value="1"/>
</dbReference>
<name>A0A8T1Z3Q7_9BRAS</name>
<dbReference type="GO" id="GO:0016757">
    <property type="term" value="F:glycosyltransferase activity"/>
    <property type="evidence" value="ECO:0007669"/>
    <property type="project" value="UniProtKB-KW"/>
</dbReference>
<dbReference type="FunFam" id="2.60.40.150:FF:000119">
    <property type="entry name" value="C2 domain-containing protein"/>
    <property type="match status" value="1"/>
</dbReference>
<dbReference type="CDD" id="cd04022">
    <property type="entry name" value="C2A_MCTP_PRT_plant"/>
    <property type="match status" value="1"/>
</dbReference>
<evidence type="ECO:0000259" key="4">
    <source>
        <dbReference type="PROSITE" id="PS50004"/>
    </source>
</evidence>
<dbReference type="InterPro" id="IPR047257">
    <property type="entry name" value="C2B_MCTP_PRT_plant"/>
</dbReference>
<keyword evidence="1" id="KW-0677">Repeat</keyword>
<feature type="domain" description="C2" evidence="4">
    <location>
        <begin position="1"/>
        <end position="108"/>
    </location>
</feature>
<dbReference type="FunFam" id="2.60.40.150:FF:000128">
    <property type="entry name" value="C2 domain-containing protein"/>
    <property type="match status" value="1"/>
</dbReference>
<evidence type="ECO:0000256" key="3">
    <source>
        <dbReference type="SAM" id="Phobius"/>
    </source>
</evidence>
<dbReference type="CDD" id="cd08378">
    <property type="entry name" value="C2B_MCTP_PRT_plant"/>
    <property type="match status" value="1"/>
</dbReference>
<dbReference type="PANTHER" id="PTHR31425:SF32">
    <property type="entry name" value="MULTIPLE C2 DOMAIN AND TRANSMEMBRANE REGION PROTEIN 9"/>
    <property type="match status" value="1"/>
</dbReference>
<dbReference type="FunFam" id="2.60.40.150:FF:000323">
    <property type="entry name" value="C2 calcium/lipid-binding plant phosphoribosyltransferase family protein"/>
    <property type="match status" value="1"/>
</dbReference>
<feature type="domain" description="C2" evidence="4">
    <location>
        <begin position="251"/>
        <end position="371"/>
    </location>
</feature>
<dbReference type="PROSITE" id="PS50004">
    <property type="entry name" value="C2"/>
    <property type="match status" value="3"/>
</dbReference>
<feature type="transmembrane region" description="Helical" evidence="3">
    <location>
        <begin position="1166"/>
        <end position="1196"/>
    </location>
</feature>